<dbReference type="AlphaFoldDB" id="A0AAN5CUA7"/>
<organism evidence="2 3">
    <name type="scientific">Pristionchus mayeri</name>
    <dbReference type="NCBI Taxonomy" id="1317129"/>
    <lineage>
        <taxon>Eukaryota</taxon>
        <taxon>Metazoa</taxon>
        <taxon>Ecdysozoa</taxon>
        <taxon>Nematoda</taxon>
        <taxon>Chromadorea</taxon>
        <taxon>Rhabditida</taxon>
        <taxon>Rhabditina</taxon>
        <taxon>Diplogasteromorpha</taxon>
        <taxon>Diplogasteroidea</taxon>
        <taxon>Neodiplogasteridae</taxon>
        <taxon>Pristionchus</taxon>
    </lineage>
</organism>
<accession>A0AAN5CUA7</accession>
<gene>
    <name evidence="2" type="ORF">PMAYCL1PPCAC_20929</name>
</gene>
<feature type="region of interest" description="Disordered" evidence="1">
    <location>
        <begin position="1"/>
        <end position="79"/>
    </location>
</feature>
<name>A0AAN5CUA7_9BILA</name>
<dbReference type="Proteomes" id="UP001328107">
    <property type="component" value="Unassembled WGS sequence"/>
</dbReference>
<proteinExistence type="predicted"/>
<evidence type="ECO:0000313" key="3">
    <source>
        <dbReference type="Proteomes" id="UP001328107"/>
    </source>
</evidence>
<feature type="compositionally biased region" description="Basic residues" evidence="1">
    <location>
        <begin position="57"/>
        <end position="71"/>
    </location>
</feature>
<sequence length="79" mass="8601">SKSHDAPQAQHKSARGSEGSWSRKAQRGSARQASGVETGVVQEREGSPGHRGAQAQARHHRRPHYVRRGRVHFLSSGGI</sequence>
<protein>
    <submittedName>
        <fullName evidence="2">Uncharacterized protein</fullName>
    </submittedName>
</protein>
<evidence type="ECO:0000256" key="1">
    <source>
        <dbReference type="SAM" id="MobiDB-lite"/>
    </source>
</evidence>
<feature type="non-terminal residue" evidence="2">
    <location>
        <position position="79"/>
    </location>
</feature>
<keyword evidence="3" id="KW-1185">Reference proteome</keyword>
<dbReference type="EMBL" id="BTRK01000004">
    <property type="protein sequence ID" value="GMR50734.1"/>
    <property type="molecule type" value="Genomic_DNA"/>
</dbReference>
<reference evidence="3" key="1">
    <citation type="submission" date="2022-10" db="EMBL/GenBank/DDBJ databases">
        <title>Genome assembly of Pristionchus species.</title>
        <authorList>
            <person name="Yoshida K."/>
            <person name="Sommer R.J."/>
        </authorList>
    </citation>
    <scope>NUCLEOTIDE SEQUENCE [LARGE SCALE GENOMIC DNA]</scope>
    <source>
        <strain evidence="3">RS5460</strain>
    </source>
</reference>
<feature type="non-terminal residue" evidence="2">
    <location>
        <position position="1"/>
    </location>
</feature>
<comment type="caution">
    <text evidence="2">The sequence shown here is derived from an EMBL/GenBank/DDBJ whole genome shotgun (WGS) entry which is preliminary data.</text>
</comment>
<evidence type="ECO:0000313" key="2">
    <source>
        <dbReference type="EMBL" id="GMR50734.1"/>
    </source>
</evidence>